<reference evidence="1 2" key="1">
    <citation type="submission" date="2017-04" db="EMBL/GenBank/DDBJ databases">
        <title>Novel microbial lineages endemic to geothermal iron-oxide mats fill important gaps in the evolutionary history of Archaea.</title>
        <authorList>
            <person name="Jay Z.J."/>
            <person name="Beam J.P."/>
            <person name="Dlakic M."/>
            <person name="Rusch D.B."/>
            <person name="Kozubal M.A."/>
            <person name="Inskeep W.P."/>
        </authorList>
    </citation>
    <scope>NUCLEOTIDE SEQUENCE [LARGE SCALE GENOMIC DNA]</scope>
    <source>
        <strain evidence="1">BE_D</strain>
    </source>
</reference>
<evidence type="ECO:0000313" key="1">
    <source>
        <dbReference type="EMBL" id="PSO07114.1"/>
    </source>
</evidence>
<dbReference type="AlphaFoldDB" id="A0A2R6C8C4"/>
<organism evidence="1 2">
    <name type="scientific">Candidatus Marsarchaeota G2 archaeon BE_D</name>
    <dbReference type="NCBI Taxonomy" id="1978158"/>
    <lineage>
        <taxon>Archaea</taxon>
        <taxon>Candidatus Marsarchaeota</taxon>
        <taxon>Candidatus Marsarchaeota group 2</taxon>
    </lineage>
</organism>
<comment type="caution">
    <text evidence="1">The sequence shown here is derived from an EMBL/GenBank/DDBJ whole genome shotgun (WGS) entry which is preliminary data.</text>
</comment>
<sequence length="84" mass="9761">NIRKGNPIQATLGEIKSRLWSPKPRPDELLDFLLKHLPQKPANHELIAQINTNPQKYLPIADERQLRDIESGQNNMIIRKHRPP</sequence>
<dbReference type="EMBL" id="NEXF01000322">
    <property type="protein sequence ID" value="PSO07114.1"/>
    <property type="molecule type" value="Genomic_DNA"/>
</dbReference>
<accession>A0A2R6C8C4</accession>
<evidence type="ECO:0000313" key="2">
    <source>
        <dbReference type="Proteomes" id="UP000242015"/>
    </source>
</evidence>
<gene>
    <name evidence="1" type="ORF">B9Q04_12570</name>
</gene>
<proteinExistence type="predicted"/>
<protein>
    <submittedName>
        <fullName evidence="1">Uncharacterized protein</fullName>
    </submittedName>
</protein>
<name>A0A2R6C8C4_9ARCH</name>
<feature type="non-terminal residue" evidence="1">
    <location>
        <position position="1"/>
    </location>
</feature>
<dbReference type="Proteomes" id="UP000242015">
    <property type="component" value="Unassembled WGS sequence"/>
</dbReference>